<dbReference type="Pfam" id="PF14698">
    <property type="entry name" value="ASL_C2"/>
    <property type="match status" value="1"/>
</dbReference>
<comment type="similarity">
    <text evidence="3">In the N-terminal section; belongs to the lyase 1 family. Argininosuccinate lyase subfamily.</text>
</comment>
<dbReference type="EC" id="4.3.2.1" evidence="4"/>
<keyword evidence="9" id="KW-1185">Reference proteome</keyword>
<dbReference type="PRINTS" id="PR00145">
    <property type="entry name" value="ARGSUCLYASE"/>
</dbReference>
<name>A0ABV7EN31_9GAMM</name>
<sequence>MSQASLAAAASDETMRDEFFWLGEINKASAVINSEQGLLDKQKTPAIAQALEEVIEAGNQPGGERPKKVIEFEPLLIDAGGIDVTLLHAGRSSQDMHATFRAAILRDELLELATHLNATSKTLVDLADKHKDTIVPNYTNGVAAQPNSYGHQLLGHAAGLERDAQRIREAYARIDRSPMGTTVLNGTSWPLNRQRMADYLGFAALVDNAYDASQISSMDEPLEVGAVITRIALHAGNFIEDLLTQYADPQPWMLLQEGGDNTYVSSSMPQKRNPGLLNSTRSDASTAVTLALGPILQMHNITPGMSDPKDVETNSAIVDAGIKVLDKWDKILKALRVDPQRALDELNSDWTASQELADILMREHQLPFRVGHHFASGVVSYARAHDIKPLDFPYDQAQQIYSEVVTAEDPEQPHELPITESEFRAALDPKAIVNNRATRGGPQPAEMKRVLAEARTDLKEQNEWIAKKRDHIDASLDQLDKDFGTLLDTSDDH</sequence>
<accession>A0ABV7EN31</accession>
<dbReference type="InterPro" id="IPR024083">
    <property type="entry name" value="Fumarase/histidase_N"/>
</dbReference>
<evidence type="ECO:0000313" key="8">
    <source>
        <dbReference type="EMBL" id="MFC3103077.1"/>
    </source>
</evidence>
<feature type="domain" description="Fumarate lyase N-terminal" evidence="6">
    <location>
        <begin position="87"/>
        <end position="281"/>
    </location>
</feature>
<dbReference type="Gene3D" id="1.10.40.30">
    <property type="entry name" value="Fumarase/aspartase (C-terminal domain)"/>
    <property type="match status" value="1"/>
</dbReference>
<proteinExistence type="inferred from homology"/>
<dbReference type="PANTHER" id="PTHR43814">
    <property type="entry name" value="ARGININOSUCCINATE LYASE"/>
    <property type="match status" value="1"/>
</dbReference>
<keyword evidence="5" id="KW-0055">Arginine biosynthesis</keyword>
<dbReference type="InterPro" id="IPR022761">
    <property type="entry name" value="Fumarate_lyase_N"/>
</dbReference>
<dbReference type="InterPro" id="IPR008948">
    <property type="entry name" value="L-Aspartase-like"/>
</dbReference>
<dbReference type="PANTHER" id="PTHR43814:SF1">
    <property type="entry name" value="ARGININOSUCCINATE LYASE"/>
    <property type="match status" value="1"/>
</dbReference>
<dbReference type="InterPro" id="IPR029419">
    <property type="entry name" value="Arg_succ_lyase_C"/>
</dbReference>
<protein>
    <recommendedName>
        <fullName evidence="4">argininosuccinate lyase</fullName>
        <ecNumber evidence="4">4.3.2.1</ecNumber>
    </recommendedName>
</protein>
<evidence type="ECO:0000259" key="7">
    <source>
        <dbReference type="Pfam" id="PF14698"/>
    </source>
</evidence>
<dbReference type="CDD" id="cd01359">
    <property type="entry name" value="Argininosuccinate_lyase"/>
    <property type="match status" value="1"/>
</dbReference>
<dbReference type="Proteomes" id="UP001595462">
    <property type="component" value="Unassembled WGS sequence"/>
</dbReference>
<dbReference type="GO" id="GO:0016829">
    <property type="term" value="F:lyase activity"/>
    <property type="evidence" value="ECO:0007669"/>
    <property type="project" value="UniProtKB-KW"/>
</dbReference>
<dbReference type="SUPFAM" id="SSF48557">
    <property type="entry name" value="L-aspartase-like"/>
    <property type="match status" value="1"/>
</dbReference>
<feature type="domain" description="Argininosuccinate lyase C-terminal" evidence="7">
    <location>
        <begin position="354"/>
        <end position="434"/>
    </location>
</feature>
<dbReference type="InterPro" id="IPR009049">
    <property type="entry name" value="Argininosuccinate_lyase"/>
</dbReference>
<dbReference type="Gene3D" id="1.20.200.10">
    <property type="entry name" value="Fumarase/aspartase (Central domain)"/>
    <property type="match status" value="1"/>
</dbReference>
<reference evidence="9" key="1">
    <citation type="journal article" date="2019" name="Int. J. Syst. Evol. Microbiol.">
        <title>The Global Catalogue of Microorganisms (GCM) 10K type strain sequencing project: providing services to taxonomists for standard genome sequencing and annotation.</title>
        <authorList>
            <consortium name="The Broad Institute Genomics Platform"/>
            <consortium name="The Broad Institute Genome Sequencing Center for Infectious Disease"/>
            <person name="Wu L."/>
            <person name="Ma J."/>
        </authorList>
    </citation>
    <scope>NUCLEOTIDE SEQUENCE [LARGE SCALE GENOMIC DNA]</scope>
    <source>
        <strain evidence="9">KCTC 52640</strain>
    </source>
</reference>
<evidence type="ECO:0000256" key="1">
    <source>
        <dbReference type="ARBA" id="ARBA00000985"/>
    </source>
</evidence>
<evidence type="ECO:0000259" key="6">
    <source>
        <dbReference type="Pfam" id="PF00206"/>
    </source>
</evidence>
<evidence type="ECO:0000256" key="5">
    <source>
        <dbReference type="ARBA" id="ARBA00022571"/>
    </source>
</evidence>
<keyword evidence="8" id="KW-0456">Lyase</keyword>
<dbReference type="InterPro" id="IPR000362">
    <property type="entry name" value="Fumarate_lyase_fam"/>
</dbReference>
<comment type="pathway">
    <text evidence="2">Amino-acid biosynthesis; L-arginine biosynthesis; L-arginine from L-ornithine and carbamoyl phosphate: step 3/3.</text>
</comment>
<dbReference type="Gene3D" id="1.10.275.10">
    <property type="entry name" value="Fumarase/aspartase (N-terminal domain)"/>
    <property type="match status" value="1"/>
</dbReference>
<evidence type="ECO:0000313" key="9">
    <source>
        <dbReference type="Proteomes" id="UP001595462"/>
    </source>
</evidence>
<evidence type="ECO:0000256" key="4">
    <source>
        <dbReference type="ARBA" id="ARBA00012338"/>
    </source>
</evidence>
<organism evidence="8 9">
    <name type="scientific">Salinisphaera aquimarina</name>
    <dbReference type="NCBI Taxonomy" id="2094031"/>
    <lineage>
        <taxon>Bacteria</taxon>
        <taxon>Pseudomonadati</taxon>
        <taxon>Pseudomonadota</taxon>
        <taxon>Gammaproteobacteria</taxon>
        <taxon>Salinisphaerales</taxon>
        <taxon>Salinisphaeraceae</taxon>
        <taxon>Salinisphaera</taxon>
    </lineage>
</organism>
<evidence type="ECO:0000256" key="3">
    <source>
        <dbReference type="ARBA" id="ARBA00005552"/>
    </source>
</evidence>
<comment type="catalytic activity">
    <reaction evidence="1">
        <text>2-(N(omega)-L-arginino)succinate = fumarate + L-arginine</text>
        <dbReference type="Rhea" id="RHEA:24020"/>
        <dbReference type="ChEBI" id="CHEBI:29806"/>
        <dbReference type="ChEBI" id="CHEBI:32682"/>
        <dbReference type="ChEBI" id="CHEBI:57472"/>
        <dbReference type="EC" id="4.3.2.1"/>
    </reaction>
</comment>
<keyword evidence="5" id="KW-0028">Amino-acid biosynthesis</keyword>
<dbReference type="RefSeq" id="WP_380686755.1">
    <property type="nucleotide sequence ID" value="NZ_JBHRSS010000003.1"/>
</dbReference>
<evidence type="ECO:0000256" key="2">
    <source>
        <dbReference type="ARBA" id="ARBA00004941"/>
    </source>
</evidence>
<dbReference type="PRINTS" id="PR00149">
    <property type="entry name" value="FUMRATELYASE"/>
</dbReference>
<comment type="caution">
    <text evidence="8">The sequence shown here is derived from an EMBL/GenBank/DDBJ whole genome shotgun (WGS) entry which is preliminary data.</text>
</comment>
<dbReference type="EMBL" id="JBHRSS010000003">
    <property type="protein sequence ID" value="MFC3103077.1"/>
    <property type="molecule type" value="Genomic_DNA"/>
</dbReference>
<dbReference type="Pfam" id="PF00206">
    <property type="entry name" value="Lyase_1"/>
    <property type="match status" value="1"/>
</dbReference>
<gene>
    <name evidence="8" type="ORF">ACFOSU_04155</name>
</gene>